<evidence type="ECO:0000259" key="1">
    <source>
        <dbReference type="Pfam" id="PF17906"/>
    </source>
</evidence>
<keyword evidence="3" id="KW-1185">Reference proteome</keyword>
<comment type="caution">
    <text evidence="2">The sequence shown here is derived from an EMBL/GenBank/DDBJ whole genome shotgun (WGS) entry which is preliminary data.</text>
</comment>
<dbReference type="InterPro" id="IPR052709">
    <property type="entry name" value="Transposase-MT_Hybrid"/>
</dbReference>
<sequence length="96" mass="11691">MENTEEYKRHILYFFFKSEENATKAAEKFNNVRGDNFISVRTAQKWFQRFNTVQQKNLKVSKYFDSKPEYFYKQGIYKLPNIWQLVVDNNGKYIID</sequence>
<feature type="domain" description="Mos1 transposase HTH" evidence="1">
    <location>
        <begin position="9"/>
        <end position="50"/>
    </location>
</feature>
<evidence type="ECO:0000313" key="2">
    <source>
        <dbReference type="EMBL" id="CAH2107072.1"/>
    </source>
</evidence>
<dbReference type="PANTHER" id="PTHR46060:SF3">
    <property type="entry name" value="PROTEIN GVQW3"/>
    <property type="match status" value="1"/>
</dbReference>
<dbReference type="EMBL" id="CAKOGL010000030">
    <property type="protein sequence ID" value="CAH2107072.1"/>
    <property type="molecule type" value="Genomic_DNA"/>
</dbReference>
<dbReference type="PANTHER" id="PTHR46060">
    <property type="entry name" value="MARINER MOS1 TRANSPOSASE-LIKE PROTEIN"/>
    <property type="match status" value="1"/>
</dbReference>
<protein>
    <recommendedName>
        <fullName evidence="1">Mos1 transposase HTH domain-containing protein</fullName>
    </recommendedName>
</protein>
<proteinExistence type="predicted"/>
<dbReference type="Gene3D" id="1.10.10.1450">
    <property type="match status" value="1"/>
</dbReference>
<dbReference type="AlphaFoldDB" id="A0AAU9V5M1"/>
<organism evidence="2 3">
    <name type="scientific">Euphydryas editha</name>
    <name type="common">Edith's checkerspot</name>
    <dbReference type="NCBI Taxonomy" id="104508"/>
    <lineage>
        <taxon>Eukaryota</taxon>
        <taxon>Metazoa</taxon>
        <taxon>Ecdysozoa</taxon>
        <taxon>Arthropoda</taxon>
        <taxon>Hexapoda</taxon>
        <taxon>Insecta</taxon>
        <taxon>Pterygota</taxon>
        <taxon>Neoptera</taxon>
        <taxon>Endopterygota</taxon>
        <taxon>Lepidoptera</taxon>
        <taxon>Glossata</taxon>
        <taxon>Ditrysia</taxon>
        <taxon>Papilionoidea</taxon>
        <taxon>Nymphalidae</taxon>
        <taxon>Nymphalinae</taxon>
        <taxon>Euphydryas</taxon>
    </lineage>
</organism>
<dbReference type="Proteomes" id="UP001153954">
    <property type="component" value="Unassembled WGS sequence"/>
</dbReference>
<evidence type="ECO:0000313" key="3">
    <source>
        <dbReference type="Proteomes" id="UP001153954"/>
    </source>
</evidence>
<reference evidence="2" key="1">
    <citation type="submission" date="2022-03" db="EMBL/GenBank/DDBJ databases">
        <authorList>
            <person name="Tunstrom K."/>
        </authorList>
    </citation>
    <scope>NUCLEOTIDE SEQUENCE</scope>
</reference>
<name>A0AAU9V5M1_EUPED</name>
<gene>
    <name evidence="2" type="ORF">EEDITHA_LOCUS21134</name>
</gene>
<dbReference type="Pfam" id="PF17906">
    <property type="entry name" value="HTH_48"/>
    <property type="match status" value="1"/>
</dbReference>
<dbReference type="InterPro" id="IPR041426">
    <property type="entry name" value="Mos1_HTH"/>
</dbReference>
<accession>A0AAU9V5M1</accession>